<evidence type="ECO:0000313" key="1">
    <source>
        <dbReference type="EMBL" id="KPZ24790.1"/>
    </source>
</evidence>
<comment type="caution">
    <text evidence="1">The sequence shown here is derived from an EMBL/GenBank/DDBJ whole genome shotgun (WGS) entry which is preliminary data.</text>
</comment>
<gene>
    <name evidence="1" type="ORF">ALO40_04660</name>
</gene>
<sequence length="306" mass="33124">MSWQRPASTSSRFLLWCQGVFRPDTSLPAHKHCNNLNTLVHPTPSSSAQPRRYPAYTPQSWIDEMVISLTPGNNTSPTITLPNSGITLTPQPLTDAQKEALKNAAANTPAVIYHPSTEVPATTEPMEAVDTWIGRSQSSEFPKMVAQHSSSTESLKTSYQAFKSTLASVYPDLASKKFGFTIEANGNLKATNSAGELNKADTEQLNTLLNASSGLKAAAATYRETAIDLVDADSPWSGSYLGRYNLTKENFADSLDLGALFIPKTSTPSKEQSDGMFFNQLAYKGVLHTQETEAAMLAKRAAEKAA</sequence>
<organism evidence="1 2">
    <name type="scientific">Pseudomonas syringae pv. viburni</name>
    <dbReference type="NCBI Taxonomy" id="251703"/>
    <lineage>
        <taxon>Bacteria</taxon>
        <taxon>Pseudomonadati</taxon>
        <taxon>Pseudomonadota</taxon>
        <taxon>Gammaproteobacteria</taxon>
        <taxon>Pseudomonadales</taxon>
        <taxon>Pseudomonadaceae</taxon>
        <taxon>Pseudomonas</taxon>
    </lineage>
</organism>
<dbReference type="Proteomes" id="UP000050317">
    <property type="component" value="Unassembled WGS sequence"/>
</dbReference>
<feature type="non-terminal residue" evidence="1">
    <location>
        <position position="306"/>
    </location>
</feature>
<protein>
    <submittedName>
        <fullName evidence="1">Uncharacterized protein</fullName>
    </submittedName>
</protein>
<name>A0A0Q0DKK6_9PSED</name>
<dbReference type="AlphaFoldDB" id="A0A0Q0DKK6"/>
<dbReference type="EMBL" id="LJRR01000042">
    <property type="protein sequence ID" value="KPZ24790.1"/>
    <property type="molecule type" value="Genomic_DNA"/>
</dbReference>
<evidence type="ECO:0000313" key="2">
    <source>
        <dbReference type="Proteomes" id="UP000050317"/>
    </source>
</evidence>
<reference evidence="1 2" key="1">
    <citation type="submission" date="2015-09" db="EMBL/GenBank/DDBJ databases">
        <title>Genome announcement of multiple Pseudomonas syringae strains.</title>
        <authorList>
            <person name="Thakur S."/>
            <person name="Wang P.W."/>
            <person name="Gong Y."/>
            <person name="Weir B.S."/>
            <person name="Guttman D.S."/>
        </authorList>
    </citation>
    <scope>NUCLEOTIDE SEQUENCE [LARGE SCALE GENOMIC DNA]</scope>
    <source>
        <strain evidence="1 2">ICMP3963</strain>
    </source>
</reference>
<proteinExistence type="predicted"/>
<accession>A0A0Q0DKK6</accession>